<protein>
    <submittedName>
        <fullName evidence="3">L-cystine-binding protein TcyA</fullName>
    </submittedName>
</protein>
<evidence type="ECO:0000313" key="6">
    <source>
        <dbReference type="Proteomes" id="UP000092871"/>
    </source>
</evidence>
<keyword evidence="1" id="KW-0732">Signal</keyword>
<gene>
    <name evidence="3" type="primary">tcyA_2</name>
    <name evidence="3" type="ORF">MGA5115_02566</name>
    <name evidence="4" type="ORF">MGA5116_03260</name>
</gene>
<dbReference type="EMBL" id="FLRB01000021">
    <property type="protein sequence ID" value="SBT22637.1"/>
    <property type="molecule type" value="Genomic_DNA"/>
</dbReference>
<dbReference type="SMART" id="SM00062">
    <property type="entry name" value="PBPb"/>
    <property type="match status" value="1"/>
</dbReference>
<evidence type="ECO:0000313" key="5">
    <source>
        <dbReference type="Proteomes" id="UP000092840"/>
    </source>
</evidence>
<dbReference type="PANTHER" id="PTHR38834">
    <property type="entry name" value="PERIPLASMIC SUBSTRATE BINDING PROTEIN FAMILY 3"/>
    <property type="match status" value="1"/>
</dbReference>
<evidence type="ECO:0000313" key="3">
    <source>
        <dbReference type="EMBL" id="SBT18435.1"/>
    </source>
</evidence>
<dbReference type="Gene3D" id="3.40.190.10">
    <property type="entry name" value="Periplasmic binding protein-like II"/>
    <property type="match status" value="2"/>
</dbReference>
<reference evidence="4 5" key="2">
    <citation type="submission" date="2016-06" db="EMBL/GenBank/DDBJ databases">
        <authorList>
            <person name="Rodrigo-Torres L."/>
            <person name="Arahal D.R."/>
        </authorList>
    </citation>
    <scope>NUCLEOTIDE SEQUENCE [LARGE SCALE GENOMIC DNA]</scope>
    <source>
        <strain evidence="4 5">CECT 5116</strain>
    </source>
</reference>
<dbReference type="InterPro" id="IPR001638">
    <property type="entry name" value="Solute-binding_3/MltF_N"/>
</dbReference>
<dbReference type="OrthoDB" id="7354650at2"/>
<evidence type="ECO:0000256" key="1">
    <source>
        <dbReference type="SAM" id="SignalP"/>
    </source>
</evidence>
<reference evidence="3 6" key="1">
    <citation type="submission" date="2016-06" db="EMBL/GenBank/DDBJ databases">
        <authorList>
            <person name="Kjaerup R.B."/>
            <person name="Dalgaard T.S."/>
            <person name="Juul-Madsen H.R."/>
        </authorList>
    </citation>
    <scope>NUCLEOTIDE SEQUENCE [LARGE SCALE GENOMIC DNA]</scope>
    <source>
        <strain evidence="3 6">CECT 5115</strain>
    </source>
</reference>
<dbReference type="Pfam" id="PF00497">
    <property type="entry name" value="SBP_bac_3"/>
    <property type="match status" value="1"/>
</dbReference>
<dbReference type="Proteomes" id="UP000092840">
    <property type="component" value="Unassembled WGS sequence"/>
</dbReference>
<organism evidence="3 6">
    <name type="scientific">Marinomonas gallaica</name>
    <dbReference type="NCBI Taxonomy" id="1806667"/>
    <lineage>
        <taxon>Bacteria</taxon>
        <taxon>Pseudomonadati</taxon>
        <taxon>Pseudomonadota</taxon>
        <taxon>Gammaproteobacteria</taxon>
        <taxon>Oceanospirillales</taxon>
        <taxon>Oceanospirillaceae</taxon>
        <taxon>Marinomonas</taxon>
    </lineage>
</organism>
<dbReference type="PANTHER" id="PTHR38834:SF3">
    <property type="entry name" value="SOLUTE-BINDING PROTEIN FAMILY 3_N-TERMINAL DOMAIN-CONTAINING PROTEIN"/>
    <property type="match status" value="1"/>
</dbReference>
<name>A0A1C3JTL2_9GAMM</name>
<sequence length="252" mass="28738">MSKFLTSLMIPLMLSFSGIVRANDVYTFYVVDYPPYIMASNDDTTIHGIDVEVVKAAFDSQEVKVIFERLPWKRIIRSMQEGRIAGTVSCSKRELRESFMYFSDPISHVRRAILSKNNLDTGSIRTLSDLNRYSVVTVSSWGMQKELVNSDIKHRSSPDLVSALKAVLYRNMDILYMAEYPALYYLKKLGMQTELKVSELQGEKPLPLHLCISQKFPNSERLKVAMNKGLRAIKANGLYDSIVSKYLQASDR</sequence>
<feature type="domain" description="Solute-binding protein family 3/N-terminal" evidence="2">
    <location>
        <begin position="25"/>
        <end position="250"/>
    </location>
</feature>
<proteinExistence type="predicted"/>
<keyword evidence="5" id="KW-1185">Reference proteome</keyword>
<dbReference type="Proteomes" id="UP000092871">
    <property type="component" value="Unassembled WGS sequence"/>
</dbReference>
<feature type="signal peptide" evidence="1">
    <location>
        <begin position="1"/>
        <end position="22"/>
    </location>
</feature>
<dbReference type="AlphaFoldDB" id="A0A1C3JTL2"/>
<accession>A0A1C3JTL2</accession>
<dbReference type="RefSeq" id="WP_067037190.1">
    <property type="nucleotide sequence ID" value="NZ_FLRA01000020.1"/>
</dbReference>
<feature type="chain" id="PRO_5008677042" evidence="1">
    <location>
        <begin position="23"/>
        <end position="252"/>
    </location>
</feature>
<evidence type="ECO:0000313" key="4">
    <source>
        <dbReference type="EMBL" id="SBT22637.1"/>
    </source>
</evidence>
<dbReference type="EMBL" id="FLRA01000020">
    <property type="protein sequence ID" value="SBT18435.1"/>
    <property type="molecule type" value="Genomic_DNA"/>
</dbReference>
<dbReference type="SUPFAM" id="SSF53850">
    <property type="entry name" value="Periplasmic binding protein-like II"/>
    <property type="match status" value="1"/>
</dbReference>
<evidence type="ECO:0000259" key="2">
    <source>
        <dbReference type="SMART" id="SM00062"/>
    </source>
</evidence>